<dbReference type="InterPro" id="IPR025351">
    <property type="entry name" value="Pvc16_N"/>
</dbReference>
<evidence type="ECO:0000313" key="2">
    <source>
        <dbReference type="EMBL" id="RSL17977.1"/>
    </source>
</evidence>
<dbReference type="AlphaFoldDB" id="A0A428MM37"/>
<protein>
    <submittedName>
        <fullName evidence="2">Uncharacterized protein DUF4255</fullName>
    </submittedName>
</protein>
<proteinExistence type="predicted"/>
<keyword evidence="3" id="KW-1185">Reference proteome</keyword>
<dbReference type="OrthoDB" id="527247at2"/>
<dbReference type="EMBL" id="RSDW01000001">
    <property type="protein sequence ID" value="RSL17977.1"/>
    <property type="molecule type" value="Genomic_DNA"/>
</dbReference>
<comment type="caution">
    <text evidence="2">The sequence shown here is derived from an EMBL/GenBank/DDBJ whole genome shotgun (WGS) entry which is preliminary data.</text>
</comment>
<reference evidence="2 3" key="1">
    <citation type="submission" date="2018-12" db="EMBL/GenBank/DDBJ databases">
        <title>Sequencing of bacterial isolates from soil warming experiment in Harvard Forest, Massachusetts, USA.</title>
        <authorList>
            <person name="Deangelis K."/>
        </authorList>
    </citation>
    <scope>NUCLEOTIDE SEQUENCE [LARGE SCALE GENOMIC DNA]</scope>
    <source>
        <strain evidence="2 3">EB153</strain>
    </source>
</reference>
<evidence type="ECO:0000313" key="3">
    <source>
        <dbReference type="Proteomes" id="UP000269669"/>
    </source>
</evidence>
<dbReference type="Proteomes" id="UP000269669">
    <property type="component" value="Unassembled WGS sequence"/>
</dbReference>
<dbReference type="Pfam" id="PF14065">
    <property type="entry name" value="Pvc16_N"/>
    <property type="match status" value="1"/>
</dbReference>
<evidence type="ECO:0000259" key="1">
    <source>
        <dbReference type="Pfam" id="PF14065"/>
    </source>
</evidence>
<gene>
    <name evidence="2" type="ORF">EDE15_3530</name>
</gene>
<organism evidence="2 3">
    <name type="scientific">Edaphobacter aggregans</name>
    <dbReference type="NCBI Taxonomy" id="570835"/>
    <lineage>
        <taxon>Bacteria</taxon>
        <taxon>Pseudomonadati</taxon>
        <taxon>Acidobacteriota</taxon>
        <taxon>Terriglobia</taxon>
        <taxon>Terriglobales</taxon>
        <taxon>Acidobacteriaceae</taxon>
        <taxon>Edaphobacter</taxon>
    </lineage>
</organism>
<name>A0A428MM37_9BACT</name>
<dbReference type="RefSeq" id="WP_125486395.1">
    <property type="nucleotide sequence ID" value="NZ_RSDW01000001.1"/>
</dbReference>
<accession>A0A428MM37</accession>
<sequence length="197" mass="22304">MSTYAAIAGTCEAVVRLLRCNYDPTKFNGAMLDFQVYVANDFTTPMEEGVSVFLYRIYQNGTHRTPTGRLLPDGTRQATMLPLDLHFLLTAWAKKASLQNEIAGWMMRVMEDNAILPASMLNAYQPNVFRPDEAVDLTFTELSVEDMFRVWETMIGHVYQLSVPYQARMLEIESLVSIPPEGRPVQGRTSDIRLIST</sequence>
<feature type="domain" description="Pvc16 N-terminal" evidence="1">
    <location>
        <begin position="12"/>
        <end position="185"/>
    </location>
</feature>